<sequence>MVYSIVNFIHLIYGSIFDDNDEFLQFFTIESVFEDVIINKQPLTDEMQSSTFGSRLSEQCLRVQTHIKKDDQPTVSIISNKISTNIHPLKKTTKRKQLTKENKVSDFKISDDSNKKIKQDKILVKERVGLIRSQKNQLPISKMKKSIKNKQQLIENENMDYCKELYYKNEHKLLLLEKVVKKAEFIFKFPFFKYVNLLFNANFRNKSSIDFADKDNIFRTESYLKLYDLLTGFFDDEKLEENLIIPENFLLWDLTLENLKMLKMEYDKFIKNLQISFKLIKNFRSGGEYFRSAGSKVLSWYKNQNEIRGALLESIKIIQNFSFLSNLCGDLNIFFQINYEIILKKNLGQIYFYLQTIIYVYEINKSKFIIQNEIDISNIYYRNRNLLKFVVFVRYLVLEVLYLLEVEDEHTKTYKALIFMSFIRYKYPETALKFNFYDIILSKSLYFNDKKIIYLEKEKRTISIVFKFNIGKDGQGSFLMYFNKIREILIYTIQEDFNNLTKSLIEFNNCKCVLDEYVSLCWTNDIINIYVKDFHRKVIESFQIESLKIFYKI</sequence>
<gene>
    <name evidence="1" type="ORF">TUBRATIS_14810</name>
</gene>
<comment type="caution">
    <text evidence="1">The sequence shown here is derived from an EMBL/GenBank/DDBJ whole genome shotgun (WGS) entry which is preliminary data.</text>
</comment>
<dbReference type="VEuPathDB" id="MicrosporidiaDB:TUBRATIS_14810"/>
<reference evidence="1 2" key="1">
    <citation type="submission" date="2018-10" db="EMBL/GenBank/DDBJ databases">
        <title>Draft genome sequence of the microsporidian Tubulinosema ratisbonensis.</title>
        <authorList>
            <person name="Polonais V."/>
            <person name="Peyretaillade E."/>
            <person name="Niehus S."/>
            <person name="Wawrzyniak I."/>
            <person name="Franchet A."/>
            <person name="Gaspin C."/>
            <person name="Reichstadt M."/>
            <person name="Belser C."/>
            <person name="Labadie K."/>
            <person name="Delbac F."/>
            <person name="Ferrandon D."/>
        </authorList>
    </citation>
    <scope>NUCLEOTIDE SEQUENCE [LARGE SCALE GENOMIC DNA]</scope>
    <source>
        <strain evidence="1 2">Franzen</strain>
    </source>
</reference>
<keyword evidence="2" id="KW-1185">Reference proteome</keyword>
<evidence type="ECO:0000313" key="1">
    <source>
        <dbReference type="EMBL" id="RVD92037.1"/>
    </source>
</evidence>
<evidence type="ECO:0000313" key="2">
    <source>
        <dbReference type="Proteomes" id="UP000282876"/>
    </source>
</evidence>
<name>A0A437ALS2_9MICR</name>
<proteinExistence type="predicted"/>
<dbReference type="AlphaFoldDB" id="A0A437ALS2"/>
<accession>A0A437ALS2</accession>
<organism evidence="1 2">
    <name type="scientific">Tubulinosema ratisbonensis</name>
    <dbReference type="NCBI Taxonomy" id="291195"/>
    <lineage>
        <taxon>Eukaryota</taxon>
        <taxon>Fungi</taxon>
        <taxon>Fungi incertae sedis</taxon>
        <taxon>Microsporidia</taxon>
        <taxon>Tubulinosematoidea</taxon>
        <taxon>Tubulinosematidae</taxon>
        <taxon>Tubulinosema</taxon>
    </lineage>
</organism>
<dbReference type="Proteomes" id="UP000282876">
    <property type="component" value="Unassembled WGS sequence"/>
</dbReference>
<dbReference type="EMBL" id="RCSS01000331">
    <property type="protein sequence ID" value="RVD92037.1"/>
    <property type="molecule type" value="Genomic_DNA"/>
</dbReference>
<protein>
    <submittedName>
        <fullName evidence="1">Uncharacterized protein</fullName>
    </submittedName>
</protein>